<dbReference type="Gene3D" id="3.40.50.1820">
    <property type="entry name" value="alpha/beta hydrolase"/>
    <property type="match status" value="1"/>
</dbReference>
<dbReference type="InterPro" id="IPR050585">
    <property type="entry name" value="Xaa-Pro_dipeptidyl-ppase/CocE"/>
</dbReference>
<dbReference type="PANTHER" id="PTHR43056:SF5">
    <property type="entry name" value="PEPTIDASE S9 PROLYL OLIGOPEPTIDASE CATALYTIC DOMAIN-CONTAINING PROTEIN"/>
    <property type="match status" value="1"/>
</dbReference>
<evidence type="ECO:0000313" key="2">
    <source>
        <dbReference type="EMBL" id="QPC42195.1"/>
    </source>
</evidence>
<feature type="domain" description="Peptidase S9 prolyl oligopeptidase catalytic" evidence="1">
    <location>
        <begin position="28"/>
        <end position="234"/>
    </location>
</feature>
<dbReference type="GO" id="GO:0008236">
    <property type="term" value="F:serine-type peptidase activity"/>
    <property type="evidence" value="ECO:0007669"/>
    <property type="project" value="InterPro"/>
</dbReference>
<organism evidence="2 3">
    <name type="scientific">Kaustia mangrovi</name>
    <dbReference type="NCBI Taxonomy" id="2593653"/>
    <lineage>
        <taxon>Bacteria</taxon>
        <taxon>Pseudomonadati</taxon>
        <taxon>Pseudomonadota</taxon>
        <taxon>Alphaproteobacteria</taxon>
        <taxon>Hyphomicrobiales</taxon>
        <taxon>Parvibaculaceae</taxon>
        <taxon>Kaustia</taxon>
    </lineage>
</organism>
<protein>
    <submittedName>
        <fullName evidence="2">S9 family peptidase</fullName>
    </submittedName>
</protein>
<dbReference type="EMBL" id="CP058214">
    <property type="protein sequence ID" value="QPC42195.1"/>
    <property type="molecule type" value="Genomic_DNA"/>
</dbReference>
<accession>A0A7S8HB35</accession>
<dbReference type="KEGG" id="kmn:HW532_05455"/>
<dbReference type="InterPro" id="IPR029058">
    <property type="entry name" value="AB_hydrolase_fold"/>
</dbReference>
<sequence length="253" mass="27187">MSGPDGEAPPMIVSAHGGPTGMADRGLKLKIQYWTSRGFAFLDVDYGGSWGYGRAYREALDGAWGVRDVEDVIFAARAMVSRGLADGRRLLISGSSAGGFTVLAALTFHDVFAAGVSYYGIGDLDQLLKLTHKFESGYIYRLTGTEPGETEAVFAARSPLCHAGRISVPVFFFQGSDDAVVPPDQSRRMVESLKGRGVPVGYIEFDGEGHGFRKAETVIAALQAEYAFYARVLGLEPAETLPPVTLHNGDRIS</sequence>
<name>A0A7S8HB35_9HYPH</name>
<dbReference type="Proteomes" id="UP000593594">
    <property type="component" value="Chromosome"/>
</dbReference>
<dbReference type="InterPro" id="IPR001375">
    <property type="entry name" value="Peptidase_S9_cat"/>
</dbReference>
<dbReference type="SUPFAM" id="SSF53474">
    <property type="entry name" value="alpha/beta-Hydrolases"/>
    <property type="match status" value="1"/>
</dbReference>
<gene>
    <name evidence="2" type="ORF">HW532_05455</name>
</gene>
<dbReference type="Pfam" id="PF00326">
    <property type="entry name" value="Peptidase_S9"/>
    <property type="match status" value="1"/>
</dbReference>
<evidence type="ECO:0000313" key="3">
    <source>
        <dbReference type="Proteomes" id="UP000593594"/>
    </source>
</evidence>
<dbReference type="RefSeq" id="WP_213163427.1">
    <property type="nucleotide sequence ID" value="NZ_CP058214.1"/>
</dbReference>
<dbReference type="PANTHER" id="PTHR43056">
    <property type="entry name" value="PEPTIDASE S9 PROLYL OLIGOPEPTIDASE"/>
    <property type="match status" value="1"/>
</dbReference>
<reference evidence="2 3" key="1">
    <citation type="submission" date="2020-06" db="EMBL/GenBank/DDBJ databases">
        <title>Genome sequence of 2 isolates from Red Sea Mangroves.</title>
        <authorList>
            <person name="Sefrji F."/>
            <person name="Michoud G."/>
            <person name="Merlino G."/>
            <person name="Daffonchio D."/>
        </authorList>
    </citation>
    <scope>NUCLEOTIDE SEQUENCE [LARGE SCALE GENOMIC DNA]</scope>
    <source>
        <strain evidence="2 3">R1DC25</strain>
    </source>
</reference>
<keyword evidence="3" id="KW-1185">Reference proteome</keyword>
<dbReference type="GO" id="GO:0006508">
    <property type="term" value="P:proteolysis"/>
    <property type="evidence" value="ECO:0007669"/>
    <property type="project" value="InterPro"/>
</dbReference>
<evidence type="ECO:0000259" key="1">
    <source>
        <dbReference type="Pfam" id="PF00326"/>
    </source>
</evidence>
<dbReference type="AlphaFoldDB" id="A0A7S8HB35"/>
<proteinExistence type="predicted"/>